<dbReference type="Pfam" id="PF13560">
    <property type="entry name" value="HTH_31"/>
    <property type="match status" value="1"/>
</dbReference>
<proteinExistence type="predicted"/>
<evidence type="ECO:0000313" key="2">
    <source>
        <dbReference type="EMBL" id="GIF61661.1"/>
    </source>
</evidence>
<organism evidence="2 3">
    <name type="scientific">Asanoa iriomotensis</name>
    <dbReference type="NCBI Taxonomy" id="234613"/>
    <lineage>
        <taxon>Bacteria</taxon>
        <taxon>Bacillati</taxon>
        <taxon>Actinomycetota</taxon>
        <taxon>Actinomycetes</taxon>
        <taxon>Micromonosporales</taxon>
        <taxon>Micromonosporaceae</taxon>
        <taxon>Asanoa</taxon>
    </lineage>
</organism>
<dbReference type="CDD" id="cd00093">
    <property type="entry name" value="HTH_XRE"/>
    <property type="match status" value="1"/>
</dbReference>
<keyword evidence="3" id="KW-1185">Reference proteome</keyword>
<gene>
    <name evidence="2" type="ORF">Air01nite_77560</name>
</gene>
<evidence type="ECO:0000313" key="3">
    <source>
        <dbReference type="Proteomes" id="UP000624325"/>
    </source>
</evidence>
<comment type="caution">
    <text evidence="2">The sequence shown here is derived from an EMBL/GenBank/DDBJ whole genome shotgun (WGS) entry which is preliminary data.</text>
</comment>
<dbReference type="GO" id="GO:0003677">
    <property type="term" value="F:DNA binding"/>
    <property type="evidence" value="ECO:0007669"/>
    <property type="project" value="UniProtKB-KW"/>
</dbReference>
<feature type="domain" description="HTH cro/C1-type" evidence="1">
    <location>
        <begin position="65"/>
        <end position="112"/>
    </location>
</feature>
<accession>A0ABQ4CGQ0</accession>
<evidence type="ECO:0000259" key="1">
    <source>
        <dbReference type="PROSITE" id="PS50943"/>
    </source>
</evidence>
<dbReference type="InterPro" id="IPR041413">
    <property type="entry name" value="MLTR_LBD"/>
</dbReference>
<reference evidence="2 3" key="1">
    <citation type="submission" date="2021-01" db="EMBL/GenBank/DDBJ databases">
        <title>Whole genome shotgun sequence of Asanoa iriomotensis NBRC 100142.</title>
        <authorList>
            <person name="Komaki H."/>
            <person name="Tamura T."/>
        </authorList>
    </citation>
    <scope>NUCLEOTIDE SEQUENCE [LARGE SCALE GENOMIC DNA]</scope>
    <source>
        <strain evidence="2 3">NBRC 100142</strain>
    </source>
</reference>
<dbReference type="Gene3D" id="1.10.260.40">
    <property type="entry name" value="lambda repressor-like DNA-binding domains"/>
    <property type="match status" value="1"/>
</dbReference>
<keyword evidence="2" id="KW-0238">DNA-binding</keyword>
<dbReference type="InterPro" id="IPR010982">
    <property type="entry name" value="Lambda_DNA-bd_dom_sf"/>
</dbReference>
<dbReference type="Gene3D" id="3.30.450.180">
    <property type="match status" value="1"/>
</dbReference>
<sequence>MHPGSDDDHALRWVPTAGDGSVARTEGMIGTMSSELGDFLRSRRAALTPASTGIRTFGTARRVPGLRREEVAQLAGVSVNYYTRIEQGESHQMSDSVLDALATALRLDEAERLHLVRLARPAAVPRRVLGRETVRDSVLAVATSSTDQAVIVVGRRTDLLGGNRLGFALLGLDPDERPNMARQMFLEPAMRDLIVDWEREAHNTVAYLRNASSDATDDPLLAELVGDLSIHSAEFARIWAMHPVAECLHAVREWEHPLVGRLTLNEESLRLPDDPGQRIIFNGAAPGSPSAERLRLLASLVTAPEPEGF</sequence>
<name>A0ABQ4CGQ0_9ACTN</name>
<dbReference type="SMART" id="SM00530">
    <property type="entry name" value="HTH_XRE"/>
    <property type="match status" value="1"/>
</dbReference>
<dbReference type="Pfam" id="PF17765">
    <property type="entry name" value="MLTR_LBD"/>
    <property type="match status" value="1"/>
</dbReference>
<dbReference type="PROSITE" id="PS50943">
    <property type="entry name" value="HTH_CROC1"/>
    <property type="match status" value="1"/>
</dbReference>
<dbReference type="EMBL" id="BONC01000119">
    <property type="protein sequence ID" value="GIF61661.1"/>
    <property type="molecule type" value="Genomic_DNA"/>
</dbReference>
<dbReference type="InterPro" id="IPR001387">
    <property type="entry name" value="Cro/C1-type_HTH"/>
</dbReference>
<dbReference type="SUPFAM" id="SSF47413">
    <property type="entry name" value="lambda repressor-like DNA-binding domains"/>
    <property type="match status" value="1"/>
</dbReference>
<dbReference type="PANTHER" id="PTHR35010">
    <property type="entry name" value="BLL4672 PROTEIN-RELATED"/>
    <property type="match status" value="1"/>
</dbReference>
<dbReference type="PANTHER" id="PTHR35010:SF2">
    <property type="entry name" value="BLL4672 PROTEIN"/>
    <property type="match status" value="1"/>
</dbReference>
<protein>
    <submittedName>
        <fullName evidence="2">DNA-binding protein</fullName>
    </submittedName>
</protein>
<dbReference type="Proteomes" id="UP000624325">
    <property type="component" value="Unassembled WGS sequence"/>
</dbReference>